<dbReference type="AlphaFoldDB" id="A0A6G8RUL6"/>
<evidence type="ECO:0000313" key="2">
    <source>
        <dbReference type="Proteomes" id="UP000502297"/>
    </source>
</evidence>
<proteinExistence type="predicted"/>
<dbReference type="PANTHER" id="PTHR37807">
    <property type="entry name" value="OS07G0160300 PROTEIN"/>
    <property type="match status" value="1"/>
</dbReference>
<organism evidence="1 2">
    <name type="scientific">Acinetobacter shaoyimingii</name>
    <dbReference type="NCBI Taxonomy" id="2715164"/>
    <lineage>
        <taxon>Bacteria</taxon>
        <taxon>Pseudomonadati</taxon>
        <taxon>Pseudomonadota</taxon>
        <taxon>Gammaproteobacteria</taxon>
        <taxon>Moraxellales</taxon>
        <taxon>Moraxellaceae</taxon>
        <taxon>Acinetobacter</taxon>
    </lineage>
</organism>
<dbReference type="Pfam" id="PF13671">
    <property type="entry name" value="AAA_33"/>
    <property type="match status" value="1"/>
</dbReference>
<gene>
    <name evidence="1" type="ORF">G8E00_05930</name>
</gene>
<dbReference type="SUPFAM" id="SSF52540">
    <property type="entry name" value="P-loop containing nucleoside triphosphate hydrolases"/>
    <property type="match status" value="1"/>
</dbReference>
<dbReference type="RefSeq" id="WP_166222645.1">
    <property type="nucleotide sequence ID" value="NZ_CP049801.1"/>
</dbReference>
<protein>
    <submittedName>
        <fullName evidence="1">AAA family ATPase</fullName>
    </submittedName>
</protein>
<dbReference type="InterPro" id="IPR027417">
    <property type="entry name" value="P-loop_NTPase"/>
</dbReference>
<dbReference type="EMBL" id="CP049801">
    <property type="protein sequence ID" value="QIO05520.1"/>
    <property type="molecule type" value="Genomic_DNA"/>
</dbReference>
<sequence length="169" mass="18996">MLIVFSGLPATGKTSIAKALVKKRHFCYLRIDEIEHQILKAYPLEGDIGSIGYDIACALALSNLRLGNTVIADCVNPIAESRENWKAVASQLNVPIVEIEMMCSDQVEHRKRVETRIADIEHFILPDWNAVVGREYLKRNEPRLVIDTAKLSIESLVTQIEAYIATFQC</sequence>
<dbReference type="Gene3D" id="3.40.50.300">
    <property type="entry name" value="P-loop containing nucleotide triphosphate hydrolases"/>
    <property type="match status" value="1"/>
</dbReference>
<evidence type="ECO:0000313" key="1">
    <source>
        <dbReference type="EMBL" id="QIO05520.1"/>
    </source>
</evidence>
<dbReference type="Proteomes" id="UP000502297">
    <property type="component" value="Chromosome"/>
</dbReference>
<keyword evidence="2" id="KW-1185">Reference proteome</keyword>
<dbReference type="PANTHER" id="PTHR37807:SF3">
    <property type="entry name" value="OS07G0160300 PROTEIN"/>
    <property type="match status" value="1"/>
</dbReference>
<dbReference type="KEGG" id="asha:G8E00_05930"/>
<reference evidence="1 2" key="1">
    <citation type="submission" date="2020-03" db="EMBL/GenBank/DDBJ databases">
        <authorList>
            <person name="Zhu W."/>
        </authorList>
    </citation>
    <scope>NUCLEOTIDE SEQUENCE [LARGE SCALE GENOMIC DNA]</scope>
    <source>
        <strain evidence="1 2">323-1</strain>
    </source>
</reference>
<name>A0A6G8RUL6_9GAMM</name>
<accession>A0A6G8RUL6</accession>